<name>A0A7W9SW39_ARMRO</name>
<evidence type="ECO:0000313" key="1">
    <source>
        <dbReference type="EMBL" id="MBB6053781.1"/>
    </source>
</evidence>
<dbReference type="AlphaFoldDB" id="A0A7W9SW39"/>
<reference evidence="1 2" key="1">
    <citation type="submission" date="2020-08" db="EMBL/GenBank/DDBJ databases">
        <title>Genomic Encyclopedia of Type Strains, Phase IV (KMG-IV): sequencing the most valuable type-strain genomes for metagenomic binning, comparative biology and taxonomic classification.</title>
        <authorList>
            <person name="Goeker M."/>
        </authorList>
    </citation>
    <scope>NUCLEOTIDE SEQUENCE [LARGE SCALE GENOMIC DNA]</scope>
    <source>
        <strain evidence="1 2">DSM 23562</strain>
    </source>
</reference>
<gene>
    <name evidence="1" type="ORF">HNQ39_005623</name>
</gene>
<dbReference type="RefSeq" id="WP_184203869.1">
    <property type="nucleotide sequence ID" value="NZ_JACHGW010000008.1"/>
</dbReference>
<proteinExistence type="predicted"/>
<sequence>MTEPGIDKAWCGYLRCYVEAESAAHAQPIADQLGALLAPFVEPTLRPIECYWKIAEYQEVCFEWQLDDSPESVHQGIRAALGPQWHEQNETDAVWDFRMHAPLIVPEVRWAQLEYFLCSAMVIDNDISN</sequence>
<dbReference type="Proteomes" id="UP000520814">
    <property type="component" value="Unassembled WGS sequence"/>
</dbReference>
<dbReference type="EMBL" id="JACHGW010000008">
    <property type="protein sequence ID" value="MBB6053781.1"/>
    <property type="molecule type" value="Genomic_DNA"/>
</dbReference>
<keyword evidence="2" id="KW-1185">Reference proteome</keyword>
<organism evidence="1 2">
    <name type="scientific">Armatimonas rosea</name>
    <dbReference type="NCBI Taxonomy" id="685828"/>
    <lineage>
        <taxon>Bacteria</taxon>
        <taxon>Bacillati</taxon>
        <taxon>Armatimonadota</taxon>
        <taxon>Armatimonadia</taxon>
        <taxon>Armatimonadales</taxon>
        <taxon>Armatimonadaceae</taxon>
        <taxon>Armatimonas</taxon>
    </lineage>
</organism>
<accession>A0A7W9SW39</accession>
<comment type="caution">
    <text evidence="1">The sequence shown here is derived from an EMBL/GenBank/DDBJ whole genome shotgun (WGS) entry which is preliminary data.</text>
</comment>
<protein>
    <submittedName>
        <fullName evidence="1">Uncharacterized protein</fullName>
    </submittedName>
</protein>
<evidence type="ECO:0000313" key="2">
    <source>
        <dbReference type="Proteomes" id="UP000520814"/>
    </source>
</evidence>